<gene>
    <name evidence="1" type="ORF">B2K_32435</name>
</gene>
<reference evidence="1 2" key="1">
    <citation type="submission" date="2013-06" db="EMBL/GenBank/DDBJ databases">
        <title>Complete genome sequence of Paenibacillus mucilaginosus K02.</title>
        <authorList>
            <person name="Xiao B."/>
            <person name="Sun L."/>
            <person name="Xiao L."/>
            <person name="Lian B."/>
        </authorList>
    </citation>
    <scope>NUCLEOTIDE SEQUENCE [LARGE SCALE GENOMIC DNA]</scope>
    <source>
        <strain evidence="1 2">K02</strain>
    </source>
</reference>
<dbReference type="HOGENOM" id="CLU_129276_0_0_9"/>
<accession>I0BSL5</accession>
<dbReference type="AlphaFoldDB" id="I0BSL5"/>
<protein>
    <recommendedName>
        <fullName evidence="3">Lipoprotein</fullName>
    </recommendedName>
</protein>
<dbReference type="KEGG" id="pmw:B2K_32435"/>
<dbReference type="Gene3D" id="3.40.190.10">
    <property type="entry name" value="Periplasmic binding protein-like II"/>
    <property type="match status" value="1"/>
</dbReference>
<evidence type="ECO:0008006" key="3">
    <source>
        <dbReference type="Google" id="ProtNLM"/>
    </source>
</evidence>
<dbReference type="SUPFAM" id="SSF53850">
    <property type="entry name" value="Periplasmic binding protein-like II"/>
    <property type="match status" value="1"/>
</dbReference>
<evidence type="ECO:0000313" key="1">
    <source>
        <dbReference type="EMBL" id="AFH65362.1"/>
    </source>
</evidence>
<dbReference type="PATRIC" id="fig|997761.3.peg.6513"/>
<dbReference type="EMBL" id="CP003422">
    <property type="protein sequence ID" value="AFH65362.1"/>
    <property type="molecule type" value="Genomic_DNA"/>
</dbReference>
<dbReference type="PROSITE" id="PS51257">
    <property type="entry name" value="PROKAR_LIPOPROTEIN"/>
    <property type="match status" value="1"/>
</dbReference>
<sequence>MKFMRRKWLLALLLVVILAGCGGGPKADVTVFMMSSKGIPSEASEKLQASLQAKLGTAPTVQVLATPVFSMEKMIVEIAAGDHGIHVLPGDQLESLKNQQAFIPLDDVAKPEDFPNGVLEIEENGKKEKHLYVIPMEESAWFKELNLNGKDLYAFIPVNAPDKEKAKQVMKQIAVK</sequence>
<organism evidence="1 2">
    <name type="scientific">Paenibacillus mucilaginosus K02</name>
    <dbReference type="NCBI Taxonomy" id="997761"/>
    <lineage>
        <taxon>Bacteria</taxon>
        <taxon>Bacillati</taxon>
        <taxon>Bacillota</taxon>
        <taxon>Bacilli</taxon>
        <taxon>Bacillales</taxon>
        <taxon>Paenibacillaceae</taxon>
        <taxon>Paenibacillus</taxon>
    </lineage>
</organism>
<evidence type="ECO:0000313" key="2">
    <source>
        <dbReference type="Proteomes" id="UP000007392"/>
    </source>
</evidence>
<dbReference type="Proteomes" id="UP000007392">
    <property type="component" value="Chromosome"/>
</dbReference>
<proteinExistence type="predicted"/>
<name>I0BSL5_9BACL</name>